<keyword evidence="10" id="KW-1185">Reference proteome</keyword>
<dbReference type="Pfam" id="PF00528">
    <property type="entry name" value="BPD_transp_1"/>
    <property type="match status" value="1"/>
</dbReference>
<dbReference type="PANTHER" id="PTHR30151">
    <property type="entry name" value="ALKANE SULFONATE ABC TRANSPORTER-RELATED, MEMBRANE SUBUNIT"/>
    <property type="match status" value="1"/>
</dbReference>
<feature type="transmembrane region" description="Helical" evidence="7">
    <location>
        <begin position="21"/>
        <end position="39"/>
    </location>
</feature>
<accession>A0A917APS9</accession>
<feature type="domain" description="ABC transmembrane type-1" evidence="8">
    <location>
        <begin position="73"/>
        <end position="267"/>
    </location>
</feature>
<sequence length="276" mass="28351">MSVAAGQVRQPASRAGSGMPKWAPGVIGLGTVFLLWWALGALRVVEVGSDQRSAIPTPPDVMAQLVDDGFAFYWRNSVVTLAEAGIGFAVGNALAILTAGLVLIAPWLERIATQLAVITYCLPLVAIGPVVFAVAGPPSSGEPSVTAAVLAGLSVYFVTVVTTVQGLKSADRAGLDVITVAGGSRLQQLLKVQLISAIPYIFTALKIAAPAAVLGAILGEYVGGVDRGLGPAMVSAQETLVVDRLWALALVGVLVAGLAYAVIAVIGRYATPWAKR</sequence>
<evidence type="ECO:0000256" key="7">
    <source>
        <dbReference type="RuleBase" id="RU363032"/>
    </source>
</evidence>
<evidence type="ECO:0000256" key="1">
    <source>
        <dbReference type="ARBA" id="ARBA00004651"/>
    </source>
</evidence>
<name>A0A917APS9_9MICC</name>
<dbReference type="InterPro" id="IPR000515">
    <property type="entry name" value="MetI-like"/>
</dbReference>
<feature type="transmembrane region" description="Helical" evidence="7">
    <location>
        <begin position="194"/>
        <end position="218"/>
    </location>
</feature>
<reference evidence="9" key="2">
    <citation type="submission" date="2020-09" db="EMBL/GenBank/DDBJ databases">
        <authorList>
            <person name="Sun Q."/>
            <person name="Zhou Y."/>
        </authorList>
    </citation>
    <scope>NUCLEOTIDE SEQUENCE</scope>
    <source>
        <strain evidence="9">CGMCC 1.15388</strain>
    </source>
</reference>
<evidence type="ECO:0000259" key="8">
    <source>
        <dbReference type="PROSITE" id="PS50928"/>
    </source>
</evidence>
<comment type="similarity">
    <text evidence="7">Belongs to the binding-protein-dependent transport system permease family.</text>
</comment>
<dbReference type="GO" id="GO:0005886">
    <property type="term" value="C:plasma membrane"/>
    <property type="evidence" value="ECO:0007669"/>
    <property type="project" value="UniProtKB-SubCell"/>
</dbReference>
<evidence type="ECO:0000256" key="2">
    <source>
        <dbReference type="ARBA" id="ARBA00022448"/>
    </source>
</evidence>
<dbReference type="PROSITE" id="PS50928">
    <property type="entry name" value="ABC_TM1"/>
    <property type="match status" value="1"/>
</dbReference>
<keyword evidence="3" id="KW-1003">Cell membrane</keyword>
<evidence type="ECO:0000256" key="3">
    <source>
        <dbReference type="ARBA" id="ARBA00022475"/>
    </source>
</evidence>
<comment type="caution">
    <text evidence="9">The sequence shown here is derived from an EMBL/GenBank/DDBJ whole genome shotgun (WGS) entry which is preliminary data.</text>
</comment>
<keyword evidence="4 7" id="KW-0812">Transmembrane</keyword>
<proteinExistence type="inferred from homology"/>
<dbReference type="GO" id="GO:0055085">
    <property type="term" value="P:transmembrane transport"/>
    <property type="evidence" value="ECO:0007669"/>
    <property type="project" value="InterPro"/>
</dbReference>
<organism evidence="9 10">
    <name type="scientific">Nesterenkonia cremea</name>
    <dbReference type="NCBI Taxonomy" id="1882340"/>
    <lineage>
        <taxon>Bacteria</taxon>
        <taxon>Bacillati</taxon>
        <taxon>Actinomycetota</taxon>
        <taxon>Actinomycetes</taxon>
        <taxon>Micrococcales</taxon>
        <taxon>Micrococcaceae</taxon>
        <taxon>Nesterenkonia</taxon>
    </lineage>
</organism>
<feature type="transmembrane region" description="Helical" evidence="7">
    <location>
        <begin position="245"/>
        <end position="266"/>
    </location>
</feature>
<keyword evidence="5 7" id="KW-1133">Transmembrane helix</keyword>
<dbReference type="AlphaFoldDB" id="A0A917APS9"/>
<feature type="transmembrane region" description="Helical" evidence="7">
    <location>
        <begin position="115"/>
        <end position="135"/>
    </location>
</feature>
<dbReference type="PANTHER" id="PTHR30151:SF20">
    <property type="entry name" value="ABC TRANSPORTER PERMEASE PROTEIN HI_0355-RELATED"/>
    <property type="match status" value="1"/>
</dbReference>
<dbReference type="Proteomes" id="UP000633136">
    <property type="component" value="Unassembled WGS sequence"/>
</dbReference>
<protein>
    <recommendedName>
        <fullName evidence="8">ABC transmembrane type-1 domain-containing protein</fullName>
    </recommendedName>
</protein>
<gene>
    <name evidence="9" type="ORF">GCM10011401_10710</name>
</gene>
<dbReference type="SUPFAM" id="SSF161098">
    <property type="entry name" value="MetI-like"/>
    <property type="match status" value="1"/>
</dbReference>
<feature type="transmembrane region" description="Helical" evidence="7">
    <location>
        <begin position="84"/>
        <end position="108"/>
    </location>
</feature>
<evidence type="ECO:0000256" key="5">
    <source>
        <dbReference type="ARBA" id="ARBA00022989"/>
    </source>
</evidence>
<evidence type="ECO:0000313" key="9">
    <source>
        <dbReference type="EMBL" id="GGE65334.1"/>
    </source>
</evidence>
<comment type="subcellular location">
    <subcellularLocation>
        <location evidence="1 7">Cell membrane</location>
        <topology evidence="1 7">Multi-pass membrane protein</topology>
    </subcellularLocation>
</comment>
<evidence type="ECO:0000256" key="4">
    <source>
        <dbReference type="ARBA" id="ARBA00022692"/>
    </source>
</evidence>
<reference evidence="9" key="1">
    <citation type="journal article" date="2014" name="Int. J. Syst. Evol. Microbiol.">
        <title>Complete genome sequence of Corynebacterium casei LMG S-19264T (=DSM 44701T), isolated from a smear-ripened cheese.</title>
        <authorList>
            <consortium name="US DOE Joint Genome Institute (JGI-PGF)"/>
            <person name="Walter F."/>
            <person name="Albersmeier A."/>
            <person name="Kalinowski J."/>
            <person name="Ruckert C."/>
        </authorList>
    </citation>
    <scope>NUCLEOTIDE SEQUENCE</scope>
    <source>
        <strain evidence="9">CGMCC 1.15388</strain>
    </source>
</reference>
<dbReference type="RefSeq" id="WP_229658819.1">
    <property type="nucleotide sequence ID" value="NZ_BMIS01000003.1"/>
</dbReference>
<dbReference type="EMBL" id="BMIS01000003">
    <property type="protein sequence ID" value="GGE65334.1"/>
    <property type="molecule type" value="Genomic_DNA"/>
</dbReference>
<feature type="transmembrane region" description="Helical" evidence="7">
    <location>
        <begin position="147"/>
        <end position="167"/>
    </location>
</feature>
<evidence type="ECO:0000313" key="10">
    <source>
        <dbReference type="Proteomes" id="UP000633136"/>
    </source>
</evidence>
<keyword evidence="2 7" id="KW-0813">Transport</keyword>
<dbReference type="Gene3D" id="1.10.3720.10">
    <property type="entry name" value="MetI-like"/>
    <property type="match status" value="1"/>
</dbReference>
<dbReference type="InterPro" id="IPR035906">
    <property type="entry name" value="MetI-like_sf"/>
</dbReference>
<evidence type="ECO:0000256" key="6">
    <source>
        <dbReference type="ARBA" id="ARBA00023136"/>
    </source>
</evidence>
<keyword evidence="6 7" id="KW-0472">Membrane</keyword>